<feature type="region of interest" description="Disordered" evidence="4">
    <location>
        <begin position="383"/>
        <end position="409"/>
    </location>
</feature>
<dbReference type="PROSITE" id="PS50088">
    <property type="entry name" value="ANK_REPEAT"/>
    <property type="match status" value="1"/>
</dbReference>
<protein>
    <recommendedName>
        <fullName evidence="8">t-SNARE coiled-coil homology domain-containing protein</fullName>
    </recommendedName>
</protein>
<keyword evidence="5" id="KW-0812">Transmembrane</keyword>
<keyword evidence="5" id="KW-0472">Membrane</keyword>
<evidence type="ECO:0000256" key="3">
    <source>
        <dbReference type="PROSITE-ProRule" id="PRU00023"/>
    </source>
</evidence>
<name>A0ABD3QA31_9STRA</name>
<feature type="compositionally biased region" description="Acidic residues" evidence="4">
    <location>
        <begin position="188"/>
        <end position="200"/>
    </location>
</feature>
<evidence type="ECO:0000313" key="6">
    <source>
        <dbReference type="EMBL" id="KAL3797148.1"/>
    </source>
</evidence>
<evidence type="ECO:0000256" key="2">
    <source>
        <dbReference type="ARBA" id="ARBA00023043"/>
    </source>
</evidence>
<dbReference type="InterPro" id="IPR036770">
    <property type="entry name" value="Ankyrin_rpt-contain_sf"/>
</dbReference>
<proteinExistence type="predicted"/>
<feature type="compositionally biased region" description="Basic and acidic residues" evidence="4">
    <location>
        <begin position="550"/>
        <end position="625"/>
    </location>
</feature>
<evidence type="ECO:0000256" key="5">
    <source>
        <dbReference type="SAM" id="Phobius"/>
    </source>
</evidence>
<dbReference type="Proteomes" id="UP001516023">
    <property type="component" value="Unassembled WGS sequence"/>
</dbReference>
<sequence>MSDLDSPHMTDPWSSFRLPVPLPKHADRDNGTICPFELPSYCSDEWIQRLIDLLRLLDVMKKAPISQERESTMKSQMVMAWSMMDTIECHFVPCLDHHRTSVNRMEEHELNFHANIDVLLNELRRGTRDVCQKFQDALERWNSMHREKAVQQRDFIAEIFLLPEDQSPLLARANHVSGPVDDYRGDVMEDSDSSQEEQEGESPAQQSTLNRKNTTQQQHRASSQHPPKELDPIEFQKQQQHLLEEELSTLATRLKSSTLAMNATLQSQTRDLEDFESLAQENLDVVSSTTQKVQDRLIKKKGWKKRLATWSLIATVVGMWVFCFMVMRTVPKRKIGSFSFNKWRRKSRRSDNDEYERESVIDEREKRRWDMWRERKRMQEEDQKRRWKQQQQQHNQQPGHPQQQSQQYHREQCEILSDGTQVCSDVARKFNFKAFSNSDRKAQQLLAERKRNRIEENMANAPLVNAIDSVDNDESVDVTAAEVVTADDEQRMEDAQRRDVVKEAAQSHRSHVENEVRETEMKSSAEEQDAILKREAEARATAEEAAEAQRWQKEQEEARAAADEEELRRQEEERRRRQTEEESKLQKEAEDRAREEATDAERRQKEQDAKAAEETAAAEEKRRLEEAERLRQIEQKARLQKEAADRAAQEAAEAERRQIEQDAKAAIERAAAEEKQRLEEAERLRRLEEEVRLQREAEMAAEAAAEKERLERERLEAIQREKLLTEEREKEIIERIRKEAAEEANAALQLAKQLILDSTTDIFPSDIRFVSGRGKNDLLAHYITTRPDMVDASDGSGWRPIHEAARGGNLAGLQLLIDSGCDLNAKTGRGGNGGTALWWAIQRYGEEHDVVRLLRSYGAPADGPDA</sequence>
<dbReference type="SUPFAM" id="SSF48403">
    <property type="entry name" value="Ankyrin repeat"/>
    <property type="match status" value="1"/>
</dbReference>
<dbReference type="Pfam" id="PF12796">
    <property type="entry name" value="Ank_2"/>
    <property type="match status" value="1"/>
</dbReference>
<keyword evidence="2 3" id="KW-0040">ANK repeat</keyword>
<dbReference type="PROSITE" id="PS50297">
    <property type="entry name" value="ANK_REP_REGION"/>
    <property type="match status" value="1"/>
</dbReference>
<dbReference type="SMART" id="SM00248">
    <property type="entry name" value="ANK"/>
    <property type="match status" value="2"/>
</dbReference>
<dbReference type="PANTHER" id="PTHR24134:SF9">
    <property type="entry name" value="ANKYRIN REPEAT AND SOCS BOX PROTEIN 8"/>
    <property type="match status" value="1"/>
</dbReference>
<dbReference type="Gene3D" id="1.25.40.20">
    <property type="entry name" value="Ankyrin repeat-containing domain"/>
    <property type="match status" value="1"/>
</dbReference>
<dbReference type="EMBL" id="JABMIG020000057">
    <property type="protein sequence ID" value="KAL3797148.1"/>
    <property type="molecule type" value="Genomic_DNA"/>
</dbReference>
<feature type="compositionally biased region" description="Basic and acidic residues" evidence="4">
    <location>
        <begin position="503"/>
        <end position="542"/>
    </location>
</feature>
<dbReference type="PANTHER" id="PTHR24134">
    <property type="entry name" value="ANKYRIN REPEAT-CONTAINING PROTEIN DDB_G0279043"/>
    <property type="match status" value="1"/>
</dbReference>
<evidence type="ECO:0000313" key="7">
    <source>
        <dbReference type="Proteomes" id="UP001516023"/>
    </source>
</evidence>
<feature type="compositionally biased region" description="Polar residues" evidence="4">
    <location>
        <begin position="208"/>
        <end position="225"/>
    </location>
</feature>
<keyword evidence="5" id="KW-1133">Transmembrane helix</keyword>
<reference evidence="6 7" key="1">
    <citation type="journal article" date="2020" name="G3 (Bethesda)">
        <title>Improved Reference Genome for Cyclotella cryptica CCMP332, a Model for Cell Wall Morphogenesis, Salinity Adaptation, and Lipid Production in Diatoms (Bacillariophyta).</title>
        <authorList>
            <person name="Roberts W.R."/>
            <person name="Downey K.M."/>
            <person name="Ruck E.C."/>
            <person name="Traller J.C."/>
            <person name="Alverson A.J."/>
        </authorList>
    </citation>
    <scope>NUCLEOTIDE SEQUENCE [LARGE SCALE GENOMIC DNA]</scope>
    <source>
        <strain evidence="6 7">CCMP332</strain>
    </source>
</reference>
<feature type="region of interest" description="Disordered" evidence="4">
    <location>
        <begin position="637"/>
        <end position="661"/>
    </location>
</feature>
<evidence type="ECO:0000256" key="1">
    <source>
        <dbReference type="ARBA" id="ARBA00022737"/>
    </source>
</evidence>
<feature type="region of interest" description="Disordered" evidence="4">
    <location>
        <begin position="503"/>
        <end position="625"/>
    </location>
</feature>
<comment type="caution">
    <text evidence="6">The sequence shown here is derived from an EMBL/GenBank/DDBJ whole genome shotgun (WGS) entry which is preliminary data.</text>
</comment>
<feature type="repeat" description="ANK" evidence="3">
    <location>
        <begin position="796"/>
        <end position="828"/>
    </location>
</feature>
<evidence type="ECO:0000256" key="4">
    <source>
        <dbReference type="SAM" id="MobiDB-lite"/>
    </source>
</evidence>
<dbReference type="InterPro" id="IPR002110">
    <property type="entry name" value="Ankyrin_rpt"/>
</dbReference>
<evidence type="ECO:0008006" key="8">
    <source>
        <dbReference type="Google" id="ProtNLM"/>
    </source>
</evidence>
<feature type="transmembrane region" description="Helical" evidence="5">
    <location>
        <begin position="307"/>
        <end position="327"/>
    </location>
</feature>
<organism evidence="6 7">
    <name type="scientific">Cyclotella cryptica</name>
    <dbReference type="NCBI Taxonomy" id="29204"/>
    <lineage>
        <taxon>Eukaryota</taxon>
        <taxon>Sar</taxon>
        <taxon>Stramenopiles</taxon>
        <taxon>Ochrophyta</taxon>
        <taxon>Bacillariophyta</taxon>
        <taxon>Coscinodiscophyceae</taxon>
        <taxon>Thalassiosirophycidae</taxon>
        <taxon>Stephanodiscales</taxon>
        <taxon>Stephanodiscaceae</taxon>
        <taxon>Cyclotella</taxon>
    </lineage>
</organism>
<keyword evidence="1" id="KW-0677">Repeat</keyword>
<dbReference type="AlphaFoldDB" id="A0ABD3QA31"/>
<keyword evidence="7" id="KW-1185">Reference proteome</keyword>
<feature type="region of interest" description="Disordered" evidence="4">
    <location>
        <begin position="176"/>
        <end position="230"/>
    </location>
</feature>
<gene>
    <name evidence="6" type="ORF">HJC23_000486</name>
</gene>
<accession>A0ABD3QA31</accession>
<feature type="compositionally biased region" description="Low complexity" evidence="4">
    <location>
        <begin position="389"/>
        <end position="407"/>
    </location>
</feature>